<evidence type="ECO:0000256" key="1">
    <source>
        <dbReference type="ARBA" id="ARBA00010857"/>
    </source>
</evidence>
<accession>A0A9W8KZR8</accession>
<dbReference type="FunFam" id="1.10.472.170:FF:000001">
    <property type="entry name" value="Transcription initiation factor IIB"/>
    <property type="match status" value="1"/>
</dbReference>
<keyword evidence="9" id="KW-0862">Zinc</keyword>
<dbReference type="GO" id="GO:0051123">
    <property type="term" value="P:RNA polymerase II preinitiation complex assembly"/>
    <property type="evidence" value="ECO:0007669"/>
    <property type="project" value="UniProtKB-ARBA"/>
</dbReference>
<proteinExistence type="inferred from homology"/>
<evidence type="ECO:0000256" key="2">
    <source>
        <dbReference type="ARBA" id="ARBA00013932"/>
    </source>
</evidence>
<comment type="caution">
    <text evidence="11">The sequence shown here is derived from an EMBL/GenBank/DDBJ whole genome shotgun (WGS) entry which is preliminary data.</text>
</comment>
<evidence type="ECO:0000256" key="8">
    <source>
        <dbReference type="ARBA" id="ARBA00066213"/>
    </source>
</evidence>
<evidence type="ECO:0000256" key="3">
    <source>
        <dbReference type="ARBA" id="ARBA00022737"/>
    </source>
</evidence>
<sequence>MSISKLDEKFCVKLECPYCTTSALNLIEDFTSGDLLCGDCGLVLGDRIVDTKSEWRTFQDSDGPDQSRVGEAANPYLDGVQLDTVIGSGGDNGSGLARTLNRVQGLTGSSKNNHNLVEAYKEISGLCDAYDMSRSTVDIAKQLYKKVESEPSIYRGKKANVLIAACIFVACRQDGAPRTYKEICSLTKVHRKEVRKALTFLQSKLGTVTGTTSSDDLIARFCSNLHLGNDVRIITKLLSQKTKDLDKISGKNPISIAAACIHMVTQLLGIECDVKYISEIAGISESTIRQTYRILYERREELITPEILARNPQASIDLLVIK</sequence>
<dbReference type="Proteomes" id="UP001151518">
    <property type="component" value="Unassembled WGS sequence"/>
</dbReference>
<dbReference type="InterPro" id="IPR013763">
    <property type="entry name" value="Cyclin-like_dom"/>
</dbReference>
<dbReference type="Gene3D" id="1.10.472.10">
    <property type="entry name" value="Cyclin-like"/>
    <property type="match status" value="1"/>
</dbReference>
<keyword evidence="9" id="KW-0863">Zinc-finger</keyword>
<evidence type="ECO:0000259" key="10">
    <source>
        <dbReference type="PROSITE" id="PS51134"/>
    </source>
</evidence>
<dbReference type="GO" id="GO:0016251">
    <property type="term" value="F:RNA polymerase II general transcription initiation factor activity"/>
    <property type="evidence" value="ECO:0007669"/>
    <property type="project" value="TreeGrafter"/>
</dbReference>
<dbReference type="PRINTS" id="PR00685">
    <property type="entry name" value="TIFACTORIIB"/>
</dbReference>
<keyword evidence="5" id="KW-0804">Transcription</keyword>
<feature type="domain" description="TFIIB-type" evidence="10">
    <location>
        <begin position="12"/>
        <end position="45"/>
    </location>
</feature>
<keyword evidence="9" id="KW-0479">Metal-binding</keyword>
<dbReference type="AlphaFoldDB" id="A0A9W8KZR8"/>
<evidence type="ECO:0000256" key="6">
    <source>
        <dbReference type="ARBA" id="ARBA00031706"/>
    </source>
</evidence>
<dbReference type="SUPFAM" id="SSF47954">
    <property type="entry name" value="Cyclin-like"/>
    <property type="match status" value="2"/>
</dbReference>
<organism evidence="11 12">
    <name type="scientific">Coemansia spiralis</name>
    <dbReference type="NCBI Taxonomy" id="417178"/>
    <lineage>
        <taxon>Eukaryota</taxon>
        <taxon>Fungi</taxon>
        <taxon>Fungi incertae sedis</taxon>
        <taxon>Zoopagomycota</taxon>
        <taxon>Kickxellomycotina</taxon>
        <taxon>Kickxellomycetes</taxon>
        <taxon>Kickxellales</taxon>
        <taxon>Kickxellaceae</taxon>
        <taxon>Coemansia</taxon>
    </lineage>
</organism>
<dbReference type="InterPro" id="IPR013137">
    <property type="entry name" value="Znf_TFIIB"/>
</dbReference>
<evidence type="ECO:0000256" key="4">
    <source>
        <dbReference type="ARBA" id="ARBA00023015"/>
    </source>
</evidence>
<keyword evidence="3" id="KW-0677">Repeat</keyword>
<dbReference type="GO" id="GO:0097550">
    <property type="term" value="C:transcription preinitiation complex"/>
    <property type="evidence" value="ECO:0007669"/>
    <property type="project" value="TreeGrafter"/>
</dbReference>
<reference evidence="11" key="1">
    <citation type="submission" date="2022-07" db="EMBL/GenBank/DDBJ databases">
        <title>Phylogenomic reconstructions and comparative analyses of Kickxellomycotina fungi.</title>
        <authorList>
            <person name="Reynolds N.K."/>
            <person name="Stajich J.E."/>
            <person name="Barry K."/>
            <person name="Grigoriev I.V."/>
            <person name="Crous P."/>
            <person name="Smith M.E."/>
        </authorList>
    </citation>
    <scope>NUCLEOTIDE SEQUENCE</scope>
    <source>
        <strain evidence="11">NRRL 3115</strain>
    </source>
</reference>
<keyword evidence="4" id="KW-0805">Transcription regulation</keyword>
<dbReference type="InterPro" id="IPR036915">
    <property type="entry name" value="Cyclin-like_sf"/>
</dbReference>
<evidence type="ECO:0000256" key="7">
    <source>
        <dbReference type="ARBA" id="ARBA00056616"/>
    </source>
</evidence>
<name>A0A9W8KZR8_9FUNG</name>
<gene>
    <name evidence="11" type="primary">SUA7_2</name>
    <name evidence="11" type="ORF">GGI25_002029</name>
</gene>
<dbReference type="Pfam" id="PF00382">
    <property type="entry name" value="TFIIB"/>
    <property type="match status" value="2"/>
</dbReference>
<dbReference type="SMART" id="SM00385">
    <property type="entry name" value="CYCLIN"/>
    <property type="match status" value="2"/>
</dbReference>
<dbReference type="InterPro" id="IPR013150">
    <property type="entry name" value="TFIIB_cyclin"/>
</dbReference>
<dbReference type="Gene3D" id="1.10.472.170">
    <property type="match status" value="1"/>
</dbReference>
<evidence type="ECO:0000256" key="9">
    <source>
        <dbReference type="PROSITE-ProRule" id="PRU00469"/>
    </source>
</evidence>
<comment type="subunit">
    <text evidence="8">Associates with TFIID-IIA (DA complex) to form TFIID-IIA-IIB (DAB-complex) which is then recognized by polymerase II.</text>
</comment>
<dbReference type="SUPFAM" id="SSF57783">
    <property type="entry name" value="Zinc beta-ribbon"/>
    <property type="match status" value="1"/>
</dbReference>
<evidence type="ECO:0000256" key="5">
    <source>
        <dbReference type="ARBA" id="ARBA00023163"/>
    </source>
</evidence>
<dbReference type="GO" id="GO:0008270">
    <property type="term" value="F:zinc ion binding"/>
    <property type="evidence" value="ECO:0007669"/>
    <property type="project" value="UniProtKB-KW"/>
</dbReference>
<dbReference type="InterPro" id="IPR000812">
    <property type="entry name" value="TFIIB"/>
</dbReference>
<dbReference type="Pfam" id="PF08271">
    <property type="entry name" value="Zn_Ribbon_TF"/>
    <property type="match status" value="1"/>
</dbReference>
<dbReference type="EMBL" id="JANBTW010000017">
    <property type="protein sequence ID" value="KAJ2678837.1"/>
    <property type="molecule type" value="Genomic_DNA"/>
</dbReference>
<dbReference type="PANTHER" id="PTHR11618">
    <property type="entry name" value="TRANSCRIPTION INITIATION FACTOR IIB-RELATED"/>
    <property type="match status" value="1"/>
</dbReference>
<dbReference type="GO" id="GO:0005634">
    <property type="term" value="C:nucleus"/>
    <property type="evidence" value="ECO:0007669"/>
    <property type="project" value="TreeGrafter"/>
</dbReference>
<dbReference type="PANTHER" id="PTHR11618:SF13">
    <property type="entry name" value="TRANSCRIPTION INITIATION FACTOR IIB"/>
    <property type="match status" value="1"/>
</dbReference>
<dbReference type="OrthoDB" id="25790at2759"/>
<dbReference type="PROSITE" id="PS51134">
    <property type="entry name" value="ZF_TFIIB"/>
    <property type="match status" value="1"/>
</dbReference>
<comment type="similarity">
    <text evidence="1">Belongs to the TFIIB family.</text>
</comment>
<evidence type="ECO:0000313" key="12">
    <source>
        <dbReference type="Proteomes" id="UP001151518"/>
    </source>
</evidence>
<evidence type="ECO:0000313" key="11">
    <source>
        <dbReference type="EMBL" id="KAJ2678837.1"/>
    </source>
</evidence>
<protein>
    <recommendedName>
        <fullName evidence="2">Transcription initiation factor IIB</fullName>
    </recommendedName>
    <alternativeName>
        <fullName evidence="6">General transcription factor TFIIB</fullName>
    </alternativeName>
</protein>
<dbReference type="GO" id="GO:0017025">
    <property type="term" value="F:TBP-class protein binding"/>
    <property type="evidence" value="ECO:0007669"/>
    <property type="project" value="InterPro"/>
</dbReference>
<comment type="function">
    <text evidence="7">General factor that plays a major role in the activation of eukaryotic genes transcribed by RNA polymerase II.</text>
</comment>